<dbReference type="SUPFAM" id="SSF55797">
    <property type="entry name" value="PR-1-like"/>
    <property type="match status" value="1"/>
</dbReference>
<accession>A0A8S4P213</accession>
<dbReference type="InterPro" id="IPR035976">
    <property type="entry name" value="Sushi/SCR/CCP_sf"/>
</dbReference>
<dbReference type="InterPro" id="IPR000436">
    <property type="entry name" value="Sushi_SCR_CCP_dom"/>
</dbReference>
<name>A0A8S4P213_OWEFU</name>
<reference evidence="9" key="1">
    <citation type="submission" date="2022-03" db="EMBL/GenBank/DDBJ databases">
        <authorList>
            <person name="Martin C."/>
        </authorList>
    </citation>
    <scope>NUCLEOTIDE SEQUENCE</scope>
</reference>
<dbReference type="SMART" id="SM00198">
    <property type="entry name" value="SCP"/>
    <property type="match status" value="1"/>
</dbReference>
<dbReference type="OrthoDB" id="337038at2759"/>
<organism evidence="9 10">
    <name type="scientific">Owenia fusiformis</name>
    <name type="common">Polychaete worm</name>
    <dbReference type="NCBI Taxonomy" id="6347"/>
    <lineage>
        <taxon>Eukaryota</taxon>
        <taxon>Metazoa</taxon>
        <taxon>Spiralia</taxon>
        <taxon>Lophotrochozoa</taxon>
        <taxon>Annelida</taxon>
        <taxon>Polychaeta</taxon>
        <taxon>Sedentaria</taxon>
        <taxon>Canalipalpata</taxon>
        <taxon>Sabellida</taxon>
        <taxon>Oweniida</taxon>
        <taxon>Oweniidae</taxon>
        <taxon>Owenia</taxon>
    </lineage>
</organism>
<dbReference type="PROSITE" id="PS01010">
    <property type="entry name" value="CRISP_2"/>
    <property type="match status" value="1"/>
</dbReference>
<keyword evidence="3 7" id="KW-0732">Signal</keyword>
<feature type="domain" description="SCP" evidence="8">
    <location>
        <begin position="28"/>
        <end position="133"/>
    </location>
</feature>
<evidence type="ECO:0000256" key="4">
    <source>
        <dbReference type="ARBA" id="ARBA00023157"/>
    </source>
</evidence>
<gene>
    <name evidence="9" type="ORF">OFUS_LOCUS12864</name>
</gene>
<dbReference type="AlphaFoldDB" id="A0A8S4P213"/>
<dbReference type="PROSITE" id="PS01009">
    <property type="entry name" value="CRISP_1"/>
    <property type="match status" value="1"/>
</dbReference>
<feature type="chain" id="PRO_5035730047" description="SCP domain-containing protein" evidence="7">
    <location>
        <begin position="25"/>
        <end position="423"/>
    </location>
</feature>
<feature type="compositionally biased region" description="Polar residues" evidence="6">
    <location>
        <begin position="194"/>
        <end position="204"/>
    </location>
</feature>
<feature type="signal peptide" evidence="7">
    <location>
        <begin position="1"/>
        <end position="24"/>
    </location>
</feature>
<dbReference type="SUPFAM" id="SSF57535">
    <property type="entry name" value="Complement control module/SCR domain"/>
    <property type="match status" value="1"/>
</dbReference>
<sequence length="423" mass="46892">MTGWCNLAGLISITLGLLVIATEGQTTLFEKNILKKHNALRKLHEDTPSMTWDRKLAKSAIKWCTNLASENRYDEIKDYNYDKPGFSEEIGHFTQLVWDDSIRLGCGLTENKFGIWYSYFVCCHYAPIGNVRNQFAEHVHPLKTDDSDGEPTPAIIPAITPALTPIQDKPDTPEMATIPDMPDIPKMTTIPDPTLTTSGSTVKATGSKEGYKGLCEEQFPPLHGSILRICITGPPDNQTVKVRYSCNTGYRLVGNKTRWSNRECVWNSHPPLCVAKDNQGMTLITDMSHTTDAEKQTTTAKNTSAEATPAPTIGEVTSTDSSKDKYANDTTGWSTWIDRDDPSGFCDCEERTFLEFGFGEVMPCSDPIGIECRTVGTHIPSSKTGQVFRSYADCSVKGGIVCFNSDQTEDSQCLDYEVRYLCP</sequence>
<dbReference type="InterPro" id="IPR001283">
    <property type="entry name" value="CRISP-related"/>
</dbReference>
<evidence type="ECO:0000256" key="3">
    <source>
        <dbReference type="ARBA" id="ARBA00022729"/>
    </source>
</evidence>
<dbReference type="PANTHER" id="PTHR10334">
    <property type="entry name" value="CYSTEINE-RICH SECRETORY PROTEIN-RELATED"/>
    <property type="match status" value="1"/>
</dbReference>
<keyword evidence="5" id="KW-0325">Glycoprotein</keyword>
<dbReference type="Proteomes" id="UP000749559">
    <property type="component" value="Unassembled WGS sequence"/>
</dbReference>
<feature type="region of interest" description="Disordered" evidence="6">
    <location>
        <begin position="295"/>
        <end position="324"/>
    </location>
</feature>
<evidence type="ECO:0000256" key="2">
    <source>
        <dbReference type="ARBA" id="ARBA00022525"/>
    </source>
</evidence>
<feature type="region of interest" description="Disordered" evidence="6">
    <location>
        <begin position="178"/>
        <end position="204"/>
    </location>
</feature>
<evidence type="ECO:0000256" key="1">
    <source>
        <dbReference type="ARBA" id="ARBA00004613"/>
    </source>
</evidence>
<protein>
    <recommendedName>
        <fullName evidence="8">SCP domain-containing protein</fullName>
    </recommendedName>
</protein>
<evidence type="ECO:0000313" key="9">
    <source>
        <dbReference type="EMBL" id="CAH1787091.1"/>
    </source>
</evidence>
<dbReference type="InterPro" id="IPR025155">
    <property type="entry name" value="WxxW_domain"/>
</dbReference>
<evidence type="ECO:0000256" key="5">
    <source>
        <dbReference type="ARBA" id="ARBA00023180"/>
    </source>
</evidence>
<dbReference type="Pfam" id="PF13330">
    <property type="entry name" value="Mucin2_WxxW"/>
    <property type="match status" value="1"/>
</dbReference>
<keyword evidence="2" id="KW-0964">Secreted</keyword>
<dbReference type="CDD" id="cd00033">
    <property type="entry name" value="CCP"/>
    <property type="match status" value="1"/>
</dbReference>
<dbReference type="Pfam" id="PF00188">
    <property type="entry name" value="CAP"/>
    <property type="match status" value="1"/>
</dbReference>
<dbReference type="InterPro" id="IPR014044">
    <property type="entry name" value="CAP_dom"/>
</dbReference>
<feature type="compositionally biased region" description="Polar residues" evidence="6">
    <location>
        <begin position="296"/>
        <end position="306"/>
    </location>
</feature>
<dbReference type="EMBL" id="CAIIXF020000006">
    <property type="protein sequence ID" value="CAH1787091.1"/>
    <property type="molecule type" value="Genomic_DNA"/>
</dbReference>
<dbReference type="InterPro" id="IPR018244">
    <property type="entry name" value="Allrgn_V5/Tpx1_CS"/>
</dbReference>
<evidence type="ECO:0000256" key="7">
    <source>
        <dbReference type="SAM" id="SignalP"/>
    </source>
</evidence>
<keyword evidence="10" id="KW-1185">Reference proteome</keyword>
<dbReference type="GO" id="GO:0005576">
    <property type="term" value="C:extracellular region"/>
    <property type="evidence" value="ECO:0007669"/>
    <property type="project" value="UniProtKB-SubCell"/>
</dbReference>
<proteinExistence type="predicted"/>
<keyword evidence="4" id="KW-1015">Disulfide bond</keyword>
<evidence type="ECO:0000259" key="8">
    <source>
        <dbReference type="SMART" id="SM00198"/>
    </source>
</evidence>
<dbReference type="Gene3D" id="3.40.33.10">
    <property type="entry name" value="CAP"/>
    <property type="match status" value="2"/>
</dbReference>
<evidence type="ECO:0000256" key="6">
    <source>
        <dbReference type="SAM" id="MobiDB-lite"/>
    </source>
</evidence>
<dbReference type="Gene3D" id="2.10.70.10">
    <property type="entry name" value="Complement Module, domain 1"/>
    <property type="match status" value="1"/>
</dbReference>
<evidence type="ECO:0000313" key="10">
    <source>
        <dbReference type="Proteomes" id="UP000749559"/>
    </source>
</evidence>
<dbReference type="InterPro" id="IPR035940">
    <property type="entry name" value="CAP_sf"/>
</dbReference>
<comment type="caution">
    <text evidence="9">The sequence shown here is derived from an EMBL/GenBank/DDBJ whole genome shotgun (WGS) entry which is preliminary data.</text>
</comment>
<comment type="subcellular location">
    <subcellularLocation>
        <location evidence="1">Secreted</location>
    </subcellularLocation>
</comment>